<keyword evidence="1" id="KW-0472">Membrane</keyword>
<keyword evidence="1" id="KW-1133">Transmembrane helix</keyword>
<evidence type="ECO:0000313" key="3">
    <source>
        <dbReference type="Proteomes" id="UP001501725"/>
    </source>
</evidence>
<comment type="caution">
    <text evidence="2">The sequence shown here is derived from an EMBL/GenBank/DDBJ whole genome shotgun (WGS) entry which is preliminary data.</text>
</comment>
<dbReference type="Proteomes" id="UP001501725">
    <property type="component" value="Unassembled WGS sequence"/>
</dbReference>
<accession>A0ABP8GDQ4</accession>
<sequence>MTILYIDPGSGALLISALAGLGFTLLYFLKGLFYKVSYLFLKKEKVHVKDLSNEIVFFSEGKNYWKVFQPVVEELVGRKQKVVYLTADKQDAGLALSSEYYSAHYLGDIRQSIYFLNRLKARLCIMTTPQLDVIALRRSRNVKHYSHLIHSPTDIHAYKKFAFDYFDSVLCSSTAQISNLRFLEQERNTKPKQLFETGCTYYDVFKAGDVVAGESILLAPTWGDRTFFKSCGKQMLRYLLEAGHKVILRPHPQSWISDKPLMNEILAEFEAHPNLTIDRSVSSEKAISSSNVLICDITSGMVYDMAFMHRKPVVAVEFDWADGGYEASDLARATSARDLLQDIGGIVHATNIEAVSETVNLAAKKTVTQEIIDKHIFNFRKSGKIAADQVMSIYNQLA</sequence>
<protein>
    <submittedName>
        <fullName evidence="2">CDP-glycerol glycerophosphotransferase family protein</fullName>
    </submittedName>
</protein>
<keyword evidence="1" id="KW-0812">Transmembrane</keyword>
<name>A0ABP8GDQ4_9BACT</name>
<gene>
    <name evidence="2" type="ORF">GCM10023184_08820</name>
</gene>
<dbReference type="EMBL" id="BAABGY010000002">
    <property type="protein sequence ID" value="GAA4322437.1"/>
    <property type="molecule type" value="Genomic_DNA"/>
</dbReference>
<feature type="transmembrane region" description="Helical" evidence="1">
    <location>
        <begin position="12"/>
        <end position="33"/>
    </location>
</feature>
<keyword evidence="3" id="KW-1185">Reference proteome</keyword>
<dbReference type="RefSeq" id="WP_345253704.1">
    <property type="nucleotide sequence ID" value="NZ_BAABGY010000002.1"/>
</dbReference>
<evidence type="ECO:0000256" key="1">
    <source>
        <dbReference type="SAM" id="Phobius"/>
    </source>
</evidence>
<organism evidence="2 3">
    <name type="scientific">Flaviaesturariibacter amylovorans</name>
    <dbReference type="NCBI Taxonomy" id="1084520"/>
    <lineage>
        <taxon>Bacteria</taxon>
        <taxon>Pseudomonadati</taxon>
        <taxon>Bacteroidota</taxon>
        <taxon>Chitinophagia</taxon>
        <taxon>Chitinophagales</taxon>
        <taxon>Chitinophagaceae</taxon>
        <taxon>Flaviaestuariibacter</taxon>
    </lineage>
</organism>
<dbReference type="InterPro" id="IPR043148">
    <property type="entry name" value="TagF_C"/>
</dbReference>
<reference evidence="3" key="1">
    <citation type="journal article" date="2019" name="Int. J. Syst. Evol. Microbiol.">
        <title>The Global Catalogue of Microorganisms (GCM) 10K type strain sequencing project: providing services to taxonomists for standard genome sequencing and annotation.</title>
        <authorList>
            <consortium name="The Broad Institute Genomics Platform"/>
            <consortium name="The Broad Institute Genome Sequencing Center for Infectious Disease"/>
            <person name="Wu L."/>
            <person name="Ma J."/>
        </authorList>
    </citation>
    <scope>NUCLEOTIDE SEQUENCE [LARGE SCALE GENOMIC DNA]</scope>
    <source>
        <strain evidence="3">JCM 17919</strain>
    </source>
</reference>
<proteinExistence type="predicted"/>
<dbReference type="Gene3D" id="3.40.50.12580">
    <property type="match status" value="1"/>
</dbReference>
<evidence type="ECO:0000313" key="2">
    <source>
        <dbReference type="EMBL" id="GAA4322437.1"/>
    </source>
</evidence>